<dbReference type="OrthoDB" id="3671213at2"/>
<dbReference type="EMBL" id="LFML01000016">
    <property type="protein sequence ID" value="KMO98952.1"/>
    <property type="molecule type" value="Genomic_DNA"/>
</dbReference>
<dbReference type="Pfam" id="PF11716">
    <property type="entry name" value="MDMPI_N"/>
    <property type="match status" value="1"/>
</dbReference>
<dbReference type="InterPro" id="IPR034660">
    <property type="entry name" value="DinB/YfiT-like"/>
</dbReference>
<gene>
    <name evidence="3" type="ORF">ACS04_04250</name>
</gene>
<dbReference type="PANTHER" id="PTHR40758">
    <property type="entry name" value="CONSERVED PROTEIN"/>
    <property type="match status" value="1"/>
</dbReference>
<dbReference type="RefSeq" id="WP_048475125.1">
    <property type="nucleotide sequence ID" value="NZ_JBIRUD010000011.1"/>
</dbReference>
<name>A0A0J6XXI3_9ACTN</name>
<feature type="domain" description="MDMPI C-terminal" evidence="1">
    <location>
        <begin position="145"/>
        <end position="239"/>
    </location>
</feature>
<evidence type="ECO:0000313" key="4">
    <source>
        <dbReference type="Proteomes" id="UP000035932"/>
    </source>
</evidence>
<dbReference type="NCBIfam" id="TIGR03083">
    <property type="entry name" value="maleylpyruvate isomerase family mycothiol-dependent enzyme"/>
    <property type="match status" value="1"/>
</dbReference>
<feature type="domain" description="Mycothiol-dependent maleylpyruvate isomerase metal-binding" evidence="2">
    <location>
        <begin position="10"/>
        <end position="131"/>
    </location>
</feature>
<evidence type="ECO:0008006" key="5">
    <source>
        <dbReference type="Google" id="ProtNLM"/>
    </source>
</evidence>
<comment type="caution">
    <text evidence="3">The sequence shown here is derived from an EMBL/GenBank/DDBJ whole genome shotgun (WGS) entry which is preliminary data.</text>
</comment>
<dbReference type="InterPro" id="IPR010872">
    <property type="entry name" value="MDMPI_C-term_domain"/>
</dbReference>
<accession>A0A0J6XXI3</accession>
<dbReference type="GO" id="GO:0046872">
    <property type="term" value="F:metal ion binding"/>
    <property type="evidence" value="ECO:0007669"/>
    <property type="project" value="InterPro"/>
</dbReference>
<protein>
    <recommendedName>
        <fullName evidence="5">Maleylpyruvate isomerase family mycothiol-dependent enzyme</fullName>
    </recommendedName>
</protein>
<evidence type="ECO:0000259" key="1">
    <source>
        <dbReference type="Pfam" id="PF07398"/>
    </source>
</evidence>
<sequence length="248" mass="26928">MKISEYVETLAREGELLAETAERAGTEAPVPTCPGWRVTDLLRHTGAVHRWAAGYVTDGVLEPGPFPDAPELAGAELLAWYREGHEALVRALAEAPADVQCWTFLPTAAPSPLAFWARRQAHETAVHRMDAEAALGALYSPVTPEFAEDGVDELLTGFHARPRSRMRTEEPRVLRVRAADTGAVWTVHLSAEPPRTVSGDTGEPADCEVIGTASWLYETLWNRLPLMGPGVSGDESLARRWAETAGIG</sequence>
<organism evidence="3 4">
    <name type="scientific">Streptomyces roseus</name>
    <dbReference type="NCBI Taxonomy" id="66430"/>
    <lineage>
        <taxon>Bacteria</taxon>
        <taxon>Bacillati</taxon>
        <taxon>Actinomycetota</taxon>
        <taxon>Actinomycetes</taxon>
        <taxon>Kitasatosporales</taxon>
        <taxon>Streptomycetaceae</taxon>
        <taxon>Streptomyces</taxon>
    </lineage>
</organism>
<dbReference type="InterPro" id="IPR017517">
    <property type="entry name" value="Maleyloyr_isom"/>
</dbReference>
<evidence type="ECO:0000259" key="2">
    <source>
        <dbReference type="Pfam" id="PF11716"/>
    </source>
</evidence>
<reference evidence="3 4" key="1">
    <citation type="submission" date="2015-06" db="EMBL/GenBank/DDBJ databases">
        <title>Recapitulation of the evolution of biosynthetic gene clusters reveals hidden chemical diversity on bacterial genomes.</title>
        <authorList>
            <person name="Cruz-Morales P."/>
            <person name="Martinez-Guerrero C."/>
            <person name="Morales-Escalante M.A."/>
            <person name="Yanez-Guerra L.A."/>
            <person name="Kopp J.F."/>
            <person name="Feldmann J."/>
            <person name="Ramos-Aboites H.E."/>
            <person name="Barona-Gomez F."/>
        </authorList>
    </citation>
    <scope>NUCLEOTIDE SEQUENCE [LARGE SCALE GENOMIC DNA]</scope>
    <source>
        <strain evidence="3 4">ATCC 31245</strain>
    </source>
</reference>
<dbReference type="PANTHER" id="PTHR40758:SF1">
    <property type="entry name" value="CONSERVED PROTEIN"/>
    <property type="match status" value="1"/>
</dbReference>
<evidence type="ECO:0000313" key="3">
    <source>
        <dbReference type="EMBL" id="KMO98952.1"/>
    </source>
</evidence>
<proteinExistence type="predicted"/>
<dbReference type="SUPFAM" id="SSF109854">
    <property type="entry name" value="DinB/YfiT-like putative metalloenzymes"/>
    <property type="match status" value="1"/>
</dbReference>
<dbReference type="GO" id="GO:0005886">
    <property type="term" value="C:plasma membrane"/>
    <property type="evidence" value="ECO:0007669"/>
    <property type="project" value="TreeGrafter"/>
</dbReference>
<dbReference type="Pfam" id="PF07398">
    <property type="entry name" value="MDMPI_C"/>
    <property type="match status" value="1"/>
</dbReference>
<keyword evidence="4" id="KW-1185">Reference proteome</keyword>
<dbReference type="PATRIC" id="fig|66430.4.peg.2220"/>
<dbReference type="InterPro" id="IPR024344">
    <property type="entry name" value="MDMPI_metal-binding"/>
</dbReference>
<dbReference type="STRING" id="66430.ACS04_04250"/>
<dbReference type="Proteomes" id="UP000035932">
    <property type="component" value="Unassembled WGS sequence"/>
</dbReference>
<dbReference type="AlphaFoldDB" id="A0A0J6XXI3"/>